<protein>
    <submittedName>
        <fullName evidence="2">Uncharacterized protein</fullName>
    </submittedName>
</protein>
<comment type="caution">
    <text evidence="2">The sequence shown here is derived from an EMBL/GenBank/DDBJ whole genome shotgun (WGS) entry which is preliminary data.</text>
</comment>
<dbReference type="RefSeq" id="WP_344335150.1">
    <property type="nucleotide sequence ID" value="NZ_BAAAPZ010000002.1"/>
</dbReference>
<organism evidence="2 3">
    <name type="scientific">Brevibacterium salitolerans</name>
    <dbReference type="NCBI Taxonomy" id="1403566"/>
    <lineage>
        <taxon>Bacteria</taxon>
        <taxon>Bacillati</taxon>
        <taxon>Actinomycetota</taxon>
        <taxon>Actinomycetes</taxon>
        <taxon>Micrococcales</taxon>
        <taxon>Brevibacteriaceae</taxon>
        <taxon>Brevibacterium</taxon>
    </lineage>
</organism>
<gene>
    <name evidence="2" type="ORF">GCM10009823_06770</name>
</gene>
<reference evidence="2 3" key="1">
    <citation type="journal article" date="2019" name="Int. J. Syst. Evol. Microbiol.">
        <title>The Global Catalogue of Microorganisms (GCM) 10K type strain sequencing project: providing services to taxonomists for standard genome sequencing and annotation.</title>
        <authorList>
            <consortium name="The Broad Institute Genomics Platform"/>
            <consortium name="The Broad Institute Genome Sequencing Center for Infectious Disease"/>
            <person name="Wu L."/>
            <person name="Ma J."/>
        </authorList>
    </citation>
    <scope>NUCLEOTIDE SEQUENCE [LARGE SCALE GENOMIC DNA]</scope>
    <source>
        <strain evidence="2 3">JCM 15900</strain>
    </source>
</reference>
<evidence type="ECO:0000313" key="2">
    <source>
        <dbReference type="EMBL" id="GAA2090374.1"/>
    </source>
</evidence>
<evidence type="ECO:0000256" key="1">
    <source>
        <dbReference type="SAM" id="Phobius"/>
    </source>
</evidence>
<keyword evidence="1" id="KW-1133">Transmembrane helix</keyword>
<dbReference type="Proteomes" id="UP001500984">
    <property type="component" value="Unassembled WGS sequence"/>
</dbReference>
<feature type="transmembrane region" description="Helical" evidence="1">
    <location>
        <begin position="53"/>
        <end position="77"/>
    </location>
</feature>
<keyword evidence="1" id="KW-0812">Transmembrane</keyword>
<keyword evidence="3" id="KW-1185">Reference proteome</keyword>
<sequence>MLAGDHLRQTAAFVAAPVLTAALLLLGFTDGAAQIRAALEGAEGRPWPDTARLLVRTAAPTAFLVFWVLFSGLYCALTHRVHARLRPEELRRLGAEQHAAPVRWWHSLLGSNSAENFTLAASVVSAALVLAIAQSGRLREEPTLVLLGFGAAAG</sequence>
<proteinExistence type="predicted"/>
<dbReference type="EMBL" id="BAAAPZ010000002">
    <property type="protein sequence ID" value="GAA2090374.1"/>
    <property type="molecule type" value="Genomic_DNA"/>
</dbReference>
<keyword evidence="1" id="KW-0472">Membrane</keyword>
<accession>A0ABN2WF96</accession>
<evidence type="ECO:0000313" key="3">
    <source>
        <dbReference type="Proteomes" id="UP001500984"/>
    </source>
</evidence>
<name>A0ABN2WF96_9MICO</name>